<name>A0A1R3GA91_9ROSI</name>
<evidence type="ECO:0000313" key="1">
    <source>
        <dbReference type="EMBL" id="OMO55004.1"/>
    </source>
</evidence>
<comment type="caution">
    <text evidence="1">The sequence shown here is derived from an EMBL/GenBank/DDBJ whole genome shotgun (WGS) entry which is preliminary data.</text>
</comment>
<organism evidence="1 2">
    <name type="scientific">Corchorus olitorius</name>
    <dbReference type="NCBI Taxonomy" id="93759"/>
    <lineage>
        <taxon>Eukaryota</taxon>
        <taxon>Viridiplantae</taxon>
        <taxon>Streptophyta</taxon>
        <taxon>Embryophyta</taxon>
        <taxon>Tracheophyta</taxon>
        <taxon>Spermatophyta</taxon>
        <taxon>Magnoliopsida</taxon>
        <taxon>eudicotyledons</taxon>
        <taxon>Gunneridae</taxon>
        <taxon>Pentapetalae</taxon>
        <taxon>rosids</taxon>
        <taxon>malvids</taxon>
        <taxon>Malvales</taxon>
        <taxon>Malvaceae</taxon>
        <taxon>Grewioideae</taxon>
        <taxon>Apeibeae</taxon>
        <taxon>Corchorus</taxon>
    </lineage>
</organism>
<proteinExistence type="predicted"/>
<keyword evidence="2" id="KW-1185">Reference proteome</keyword>
<protein>
    <submittedName>
        <fullName evidence="1">Xin actin-binding repeat-containing protein 1</fullName>
    </submittedName>
</protein>
<accession>A0A1R3GA91</accession>
<dbReference type="AlphaFoldDB" id="A0A1R3GA91"/>
<dbReference type="Proteomes" id="UP000187203">
    <property type="component" value="Unassembled WGS sequence"/>
</dbReference>
<dbReference type="OrthoDB" id="1002512at2759"/>
<evidence type="ECO:0000313" key="2">
    <source>
        <dbReference type="Proteomes" id="UP000187203"/>
    </source>
</evidence>
<dbReference type="EMBL" id="AWUE01023070">
    <property type="protein sequence ID" value="OMO55004.1"/>
    <property type="molecule type" value="Genomic_DNA"/>
</dbReference>
<reference evidence="2" key="1">
    <citation type="submission" date="2013-09" db="EMBL/GenBank/DDBJ databases">
        <title>Corchorus olitorius genome sequencing.</title>
        <authorList>
            <person name="Alam M."/>
            <person name="Haque M.S."/>
            <person name="Islam M.S."/>
            <person name="Emdad E.M."/>
            <person name="Islam M.M."/>
            <person name="Ahmed B."/>
            <person name="Halim A."/>
            <person name="Hossen Q.M.M."/>
            <person name="Hossain M.Z."/>
            <person name="Ahmed R."/>
            <person name="Khan M.M."/>
            <person name="Islam R."/>
            <person name="Rashid M.M."/>
            <person name="Khan S.A."/>
            <person name="Rahman M.S."/>
            <person name="Alam M."/>
            <person name="Yahiya A.S."/>
            <person name="Khan M.S."/>
            <person name="Azam M.S."/>
            <person name="Haque T."/>
            <person name="Lashkar M.Z.H."/>
            <person name="Akhand A.I."/>
            <person name="Morshed G."/>
            <person name="Roy S."/>
            <person name="Uddin K.S."/>
            <person name="Rabeya T."/>
            <person name="Hossain A.S."/>
            <person name="Chowdhury A."/>
            <person name="Snigdha A.R."/>
            <person name="Mortoza M.S."/>
            <person name="Matin S.A."/>
            <person name="Hoque S.M.E."/>
            <person name="Islam M.K."/>
            <person name="Roy D.K."/>
            <person name="Haider R."/>
            <person name="Moosa M.M."/>
            <person name="Elias S.M."/>
            <person name="Hasan A.M."/>
            <person name="Jahan S."/>
            <person name="Shafiuddin M."/>
            <person name="Mahmood N."/>
            <person name="Shommy N.S."/>
        </authorList>
    </citation>
    <scope>NUCLEOTIDE SEQUENCE [LARGE SCALE GENOMIC DNA]</scope>
    <source>
        <strain evidence="2">cv. O-4</strain>
    </source>
</reference>
<gene>
    <name evidence="1" type="ORF">COLO4_36253</name>
</gene>
<sequence length="104" mass="11282">MLADMEIKEKLFGNFMVFMEAVEKNDLQKVQMFDEKAMMDAVVTMIDGQGNHGGVSGAKRNKDQIEMGQISNEESVMMVIVEAVVGAEAIEGTNGDCGQFSNAA</sequence>